<keyword evidence="3 5" id="KW-0548">Nucleotidyltransferase</keyword>
<dbReference type="SUPFAM" id="SSF55666">
    <property type="entry name" value="Ribonuclease PH domain 2-like"/>
    <property type="match status" value="2"/>
</dbReference>
<evidence type="ECO:0000256" key="2">
    <source>
        <dbReference type="ARBA" id="ARBA00022679"/>
    </source>
</evidence>
<dbReference type="FunFam" id="3.30.230.70:FF:000001">
    <property type="entry name" value="Polyribonucleotide nucleotidyltransferase"/>
    <property type="match status" value="1"/>
</dbReference>
<dbReference type="GO" id="GO:0000287">
    <property type="term" value="F:magnesium ion binding"/>
    <property type="evidence" value="ECO:0007669"/>
    <property type="project" value="UniProtKB-UniRule"/>
</dbReference>
<dbReference type="Pfam" id="PF00575">
    <property type="entry name" value="S1"/>
    <property type="match status" value="1"/>
</dbReference>
<name>A0A1G2L562_9BACT</name>
<dbReference type="GO" id="GO:0005829">
    <property type="term" value="C:cytosol"/>
    <property type="evidence" value="ECO:0007669"/>
    <property type="project" value="TreeGrafter"/>
</dbReference>
<dbReference type="SMART" id="SM00322">
    <property type="entry name" value="KH"/>
    <property type="match status" value="1"/>
</dbReference>
<dbReference type="PANTHER" id="PTHR11252">
    <property type="entry name" value="POLYRIBONUCLEOTIDE NUCLEOTIDYLTRANSFERASE"/>
    <property type="match status" value="1"/>
</dbReference>
<dbReference type="GO" id="GO:0006402">
    <property type="term" value="P:mRNA catabolic process"/>
    <property type="evidence" value="ECO:0007669"/>
    <property type="project" value="UniProtKB-UniRule"/>
</dbReference>
<comment type="caution">
    <text evidence="8">The sequence shown here is derived from an EMBL/GenBank/DDBJ whole genome shotgun (WGS) entry which is preliminary data.</text>
</comment>
<dbReference type="SUPFAM" id="SSF50249">
    <property type="entry name" value="Nucleic acid-binding proteins"/>
    <property type="match status" value="1"/>
</dbReference>
<gene>
    <name evidence="5" type="primary">pnp</name>
    <name evidence="8" type="ORF">A3B34_02610</name>
</gene>
<evidence type="ECO:0000259" key="7">
    <source>
        <dbReference type="PROSITE" id="PS50126"/>
    </source>
</evidence>
<evidence type="ECO:0000256" key="6">
    <source>
        <dbReference type="SAM" id="MobiDB-lite"/>
    </source>
</evidence>
<dbReference type="Gene3D" id="3.30.230.70">
    <property type="entry name" value="GHMP Kinase, N-terminal domain"/>
    <property type="match status" value="2"/>
</dbReference>
<dbReference type="GO" id="GO:0000175">
    <property type="term" value="F:3'-5'-RNA exonuclease activity"/>
    <property type="evidence" value="ECO:0007669"/>
    <property type="project" value="TreeGrafter"/>
</dbReference>
<dbReference type="NCBIfam" id="TIGR03591">
    <property type="entry name" value="polynuc_phos"/>
    <property type="match status" value="1"/>
</dbReference>
<dbReference type="InterPro" id="IPR036612">
    <property type="entry name" value="KH_dom_type_1_sf"/>
</dbReference>
<sequence>MQARAAYREHSRLLHLFLFRDALPDHVAYPIYSHIIGGQAFEITINDWAEQASGSVLVRVGDTTVLVTAVMSPSPREGGDFFPLTVEYEEKYYATGKILGSRFIKRETRPTEEAVLAARAIDRSIRPRFDMRQRHEVQIVASILSIDEKNDPDVAALLGASLALSLSDIPWQGPIAGVRVARKDGALILNPSFEERSAGDMDVMVSGTKDRVNMIEAGASEITEADFGAALDAGFAAIKDLIAFQDGIITKHGRTKRTVPLLTLAEPLSAILKKEFHAAIETAVYQKDKQAMHASVSEVKAAWHSRAKEAHPELYQKNAADFYFDAAIDEIVHERIIGAGERPDGRKPEDIRALSAQVAVLPRVHGSGLFMRGSTHVLSTLTLGSPGDEQIIEGMEIRTKRHFLHHYNFPPFSVGEVKPMRGPGRREIGHGALAGKALAPLLPLRESFPYTIRIVSEVLSSNGSSSMASVTAATLALMDGGVPIKKAVTGAAMGLMLNSAGDYRVLTDIQGPEDHHGDMDFKVAGTRDGITGVQMDVKIKGVTAEMIMKTLVQAREARMKILDVMASVIAEPRPELSPWAPRIETLKINPEKIGALIGPGGKVINEIIAKTGAQIDIEDDGTVFITSVTAEGMASALELVKQVTRELKAGDLVEGKVTRLLDFGAFVEVGPRQDGLIHISELAPWHVDRVTDILNIGDTTKAIVKNVDEQGRINLSLKDVPGRYSEEEIERGRNERASGGGDFPRPHRRPPGGTRHGRSRF</sequence>
<keyword evidence="5" id="KW-0479">Metal-binding</keyword>
<evidence type="ECO:0000256" key="5">
    <source>
        <dbReference type="HAMAP-Rule" id="MF_01595"/>
    </source>
</evidence>
<feature type="compositionally biased region" description="Basic and acidic residues" evidence="6">
    <location>
        <begin position="724"/>
        <end position="736"/>
    </location>
</feature>
<dbReference type="NCBIfam" id="NF008805">
    <property type="entry name" value="PRK11824.1"/>
    <property type="match status" value="1"/>
</dbReference>
<dbReference type="InterPro" id="IPR012340">
    <property type="entry name" value="NA-bd_OB-fold"/>
</dbReference>
<dbReference type="CDD" id="cd11364">
    <property type="entry name" value="RNase_PH_PNPase_2"/>
    <property type="match status" value="1"/>
</dbReference>
<dbReference type="Pfam" id="PF00013">
    <property type="entry name" value="KH_1"/>
    <property type="match status" value="1"/>
</dbReference>
<dbReference type="InterPro" id="IPR004087">
    <property type="entry name" value="KH_dom"/>
</dbReference>
<dbReference type="InterPro" id="IPR004088">
    <property type="entry name" value="KH_dom_type_1"/>
</dbReference>
<evidence type="ECO:0000313" key="9">
    <source>
        <dbReference type="Proteomes" id="UP000176510"/>
    </source>
</evidence>
<comment type="subcellular location">
    <subcellularLocation>
        <location evidence="5">Cytoplasm</location>
    </subcellularLocation>
</comment>
<dbReference type="InterPro" id="IPR020568">
    <property type="entry name" value="Ribosomal_Su5_D2-typ_SF"/>
</dbReference>
<accession>A0A1G2L562</accession>
<dbReference type="CDD" id="cd02393">
    <property type="entry name" value="KH-I_PNPase"/>
    <property type="match status" value="1"/>
</dbReference>
<dbReference type="PROSITE" id="PS50126">
    <property type="entry name" value="S1"/>
    <property type="match status" value="1"/>
</dbReference>
<dbReference type="SMART" id="SM00316">
    <property type="entry name" value="S1"/>
    <property type="match status" value="1"/>
</dbReference>
<dbReference type="FunFam" id="3.30.1370.10:FF:000001">
    <property type="entry name" value="Polyribonucleotide nucleotidyltransferase"/>
    <property type="match status" value="1"/>
</dbReference>
<dbReference type="EC" id="2.7.7.8" evidence="5"/>
<dbReference type="InterPro" id="IPR027408">
    <property type="entry name" value="PNPase/RNase_PH_dom_sf"/>
</dbReference>
<dbReference type="Proteomes" id="UP000176510">
    <property type="component" value="Unassembled WGS sequence"/>
</dbReference>
<evidence type="ECO:0000256" key="4">
    <source>
        <dbReference type="ARBA" id="ARBA00022884"/>
    </source>
</evidence>
<dbReference type="InterPro" id="IPR001247">
    <property type="entry name" value="ExoRNase_PH_dom1"/>
</dbReference>
<dbReference type="SUPFAM" id="SSF46915">
    <property type="entry name" value="Polynucleotide phosphorylase/guanosine pentaphosphate synthase (PNPase/GPSI), domain 3"/>
    <property type="match status" value="1"/>
</dbReference>
<keyword evidence="2 5" id="KW-0808">Transferase</keyword>
<dbReference type="GO" id="GO:0004654">
    <property type="term" value="F:polyribonucleotide nucleotidyltransferase activity"/>
    <property type="evidence" value="ECO:0007669"/>
    <property type="project" value="UniProtKB-UniRule"/>
</dbReference>
<feature type="compositionally biased region" description="Basic residues" evidence="6">
    <location>
        <begin position="746"/>
        <end position="761"/>
    </location>
</feature>
<dbReference type="GO" id="GO:0006396">
    <property type="term" value="P:RNA processing"/>
    <property type="evidence" value="ECO:0007669"/>
    <property type="project" value="InterPro"/>
</dbReference>
<organism evidence="8 9">
    <name type="scientific">Candidatus Sungbacteria bacterium RIFCSPLOWO2_01_FULL_54_21</name>
    <dbReference type="NCBI Taxonomy" id="1802279"/>
    <lineage>
        <taxon>Bacteria</taxon>
        <taxon>Candidatus Sungiibacteriota</taxon>
    </lineage>
</organism>
<dbReference type="InterPro" id="IPR036345">
    <property type="entry name" value="ExoRNase_PH_dom2_sf"/>
</dbReference>
<feature type="binding site" evidence="5">
    <location>
        <position position="514"/>
    </location>
    <ligand>
        <name>Mg(2+)</name>
        <dbReference type="ChEBI" id="CHEBI:18420"/>
    </ligand>
</feature>
<dbReference type="Gene3D" id="2.40.50.140">
    <property type="entry name" value="Nucleic acid-binding proteins"/>
    <property type="match status" value="1"/>
</dbReference>
<comment type="similarity">
    <text evidence="1 5">Belongs to the polyribonucleotide nucleotidyltransferase family.</text>
</comment>
<dbReference type="SUPFAM" id="SSF54211">
    <property type="entry name" value="Ribosomal protein S5 domain 2-like"/>
    <property type="match status" value="2"/>
</dbReference>
<feature type="domain" description="S1 motif" evidence="7">
    <location>
        <begin position="650"/>
        <end position="718"/>
    </location>
</feature>
<evidence type="ECO:0000256" key="1">
    <source>
        <dbReference type="ARBA" id="ARBA00007404"/>
    </source>
</evidence>
<dbReference type="EMBL" id="MHQR01000032">
    <property type="protein sequence ID" value="OHA06817.1"/>
    <property type="molecule type" value="Genomic_DNA"/>
</dbReference>
<comment type="catalytic activity">
    <reaction evidence="5">
        <text>RNA(n+1) + phosphate = RNA(n) + a ribonucleoside 5'-diphosphate</text>
        <dbReference type="Rhea" id="RHEA:22096"/>
        <dbReference type="Rhea" id="RHEA-COMP:14527"/>
        <dbReference type="Rhea" id="RHEA-COMP:17342"/>
        <dbReference type="ChEBI" id="CHEBI:43474"/>
        <dbReference type="ChEBI" id="CHEBI:57930"/>
        <dbReference type="ChEBI" id="CHEBI:140395"/>
        <dbReference type="EC" id="2.7.7.8"/>
    </reaction>
</comment>
<keyword evidence="5" id="KW-0963">Cytoplasm</keyword>
<dbReference type="HAMAP" id="MF_01595">
    <property type="entry name" value="PNPase"/>
    <property type="match status" value="1"/>
</dbReference>
<dbReference type="PROSITE" id="PS50084">
    <property type="entry name" value="KH_TYPE_1"/>
    <property type="match status" value="1"/>
</dbReference>
<dbReference type="PANTHER" id="PTHR11252:SF0">
    <property type="entry name" value="POLYRIBONUCLEOTIDE NUCLEOTIDYLTRANSFERASE 1, MITOCHONDRIAL"/>
    <property type="match status" value="1"/>
</dbReference>
<dbReference type="AlphaFoldDB" id="A0A1G2L562"/>
<keyword evidence="5" id="KW-0460">Magnesium</keyword>
<evidence type="ECO:0000256" key="3">
    <source>
        <dbReference type="ARBA" id="ARBA00022695"/>
    </source>
</evidence>
<evidence type="ECO:0000313" key="8">
    <source>
        <dbReference type="EMBL" id="OHA06817.1"/>
    </source>
</evidence>
<comment type="cofactor">
    <cofactor evidence="5">
        <name>Mg(2+)</name>
        <dbReference type="ChEBI" id="CHEBI:18420"/>
    </cofactor>
</comment>
<dbReference type="InterPro" id="IPR036456">
    <property type="entry name" value="PNPase_PH_RNA-bd_sf"/>
</dbReference>
<feature type="binding site" evidence="5">
    <location>
        <position position="520"/>
    </location>
    <ligand>
        <name>Mg(2+)</name>
        <dbReference type="ChEBI" id="CHEBI:18420"/>
    </ligand>
</feature>
<dbReference type="GO" id="GO:0003723">
    <property type="term" value="F:RNA binding"/>
    <property type="evidence" value="ECO:0007669"/>
    <property type="project" value="UniProtKB-UniRule"/>
</dbReference>
<reference evidence="8 9" key="1">
    <citation type="journal article" date="2016" name="Nat. Commun.">
        <title>Thousands of microbial genomes shed light on interconnected biogeochemical processes in an aquifer system.</title>
        <authorList>
            <person name="Anantharaman K."/>
            <person name="Brown C.T."/>
            <person name="Hug L.A."/>
            <person name="Sharon I."/>
            <person name="Castelle C.J."/>
            <person name="Probst A.J."/>
            <person name="Thomas B.C."/>
            <person name="Singh A."/>
            <person name="Wilkins M.J."/>
            <person name="Karaoz U."/>
            <person name="Brodie E.L."/>
            <person name="Williams K.H."/>
            <person name="Hubbard S.S."/>
            <person name="Banfield J.F."/>
        </authorList>
    </citation>
    <scope>NUCLEOTIDE SEQUENCE [LARGE SCALE GENOMIC DNA]</scope>
</reference>
<comment type="function">
    <text evidence="5">Involved in mRNA degradation. Catalyzes the phosphorolysis of single-stranded polyribonucleotides processively in the 3'- to 5'-direction.</text>
</comment>
<dbReference type="PIRSF" id="PIRSF005499">
    <property type="entry name" value="PNPase"/>
    <property type="match status" value="1"/>
</dbReference>
<dbReference type="Gene3D" id="3.30.1370.10">
    <property type="entry name" value="K Homology domain, type 1"/>
    <property type="match status" value="1"/>
</dbReference>
<dbReference type="Pfam" id="PF01138">
    <property type="entry name" value="RNase_PH"/>
    <property type="match status" value="2"/>
</dbReference>
<dbReference type="InterPro" id="IPR003029">
    <property type="entry name" value="S1_domain"/>
</dbReference>
<dbReference type="Pfam" id="PF03725">
    <property type="entry name" value="RNase_PH_C"/>
    <property type="match status" value="1"/>
</dbReference>
<keyword evidence="4 5" id="KW-0694">RNA-binding</keyword>
<protein>
    <recommendedName>
        <fullName evidence="5">Polyribonucleotide nucleotidyltransferase</fullName>
        <ecNumber evidence="5">2.7.7.8</ecNumber>
    </recommendedName>
    <alternativeName>
        <fullName evidence="5">Polynucleotide phosphorylase</fullName>
        <shortName evidence="5">PNPase</shortName>
    </alternativeName>
</protein>
<proteinExistence type="inferred from homology"/>
<feature type="region of interest" description="Disordered" evidence="6">
    <location>
        <begin position="724"/>
        <end position="761"/>
    </location>
</feature>
<dbReference type="InterPro" id="IPR015847">
    <property type="entry name" value="ExoRNase_PH_dom2"/>
</dbReference>
<dbReference type="SUPFAM" id="SSF54791">
    <property type="entry name" value="Eukaryotic type KH-domain (KH-domain type I)"/>
    <property type="match status" value="1"/>
</dbReference>
<dbReference type="InterPro" id="IPR012162">
    <property type="entry name" value="PNPase"/>
</dbReference>
<dbReference type="STRING" id="1802279.A3B34_02610"/>